<comment type="caution">
    <text evidence="2">The sequence shown here is derived from an EMBL/GenBank/DDBJ whole genome shotgun (WGS) entry which is preliminary data.</text>
</comment>
<dbReference type="PANTHER" id="PTHR34591">
    <property type="entry name" value="OS03G0653100 PROTEIN-RELATED"/>
    <property type="match status" value="1"/>
</dbReference>
<dbReference type="Proteomes" id="UP000324897">
    <property type="component" value="Chromosome 2"/>
</dbReference>
<dbReference type="InterPro" id="IPR056592">
    <property type="entry name" value="Beta-prop_At3g26010-like"/>
</dbReference>
<dbReference type="Pfam" id="PF00646">
    <property type="entry name" value="F-box"/>
    <property type="match status" value="1"/>
</dbReference>
<dbReference type="SUPFAM" id="SSF81383">
    <property type="entry name" value="F-box domain"/>
    <property type="match status" value="1"/>
</dbReference>
<feature type="domain" description="F-box" evidence="1">
    <location>
        <begin position="10"/>
        <end position="50"/>
    </location>
</feature>
<dbReference type="PANTHER" id="PTHR34591:SF43">
    <property type="entry name" value="F-BOX DOMAIN-CONTAINING PROTEIN"/>
    <property type="match status" value="1"/>
</dbReference>
<name>A0A5J9UIM4_9POAL</name>
<reference evidence="2 3" key="1">
    <citation type="journal article" date="2019" name="Sci. Rep.">
        <title>A high-quality genome of Eragrostis curvula grass provides insights into Poaceae evolution and supports new strategies to enhance forage quality.</title>
        <authorList>
            <person name="Carballo J."/>
            <person name="Santos B.A.C.M."/>
            <person name="Zappacosta D."/>
            <person name="Garbus I."/>
            <person name="Selva J.P."/>
            <person name="Gallo C.A."/>
            <person name="Diaz A."/>
            <person name="Albertini E."/>
            <person name="Caccamo M."/>
            <person name="Echenique V."/>
        </authorList>
    </citation>
    <scope>NUCLEOTIDE SEQUENCE [LARGE SCALE GENOMIC DNA]</scope>
    <source>
        <strain evidence="3">cv. Victoria</strain>
        <tissue evidence="2">Leaf</tissue>
    </source>
</reference>
<proteinExistence type="predicted"/>
<accession>A0A5J9UIM4</accession>
<protein>
    <recommendedName>
        <fullName evidence="1">F-box domain-containing protein</fullName>
    </recommendedName>
</protein>
<keyword evidence="3" id="KW-1185">Reference proteome</keyword>
<dbReference type="InterPro" id="IPR001810">
    <property type="entry name" value="F-box_dom"/>
</dbReference>
<dbReference type="AlphaFoldDB" id="A0A5J9UIM4"/>
<evidence type="ECO:0000313" key="3">
    <source>
        <dbReference type="Proteomes" id="UP000324897"/>
    </source>
</evidence>
<gene>
    <name evidence="2" type="ORF">EJB05_26015</name>
</gene>
<evidence type="ECO:0000259" key="1">
    <source>
        <dbReference type="SMART" id="SM00256"/>
    </source>
</evidence>
<dbReference type="InterPro" id="IPR036047">
    <property type="entry name" value="F-box-like_dom_sf"/>
</dbReference>
<sequence>METAVAAAALHDDVLADVLRRLPARSLAASRCVCKAWRAIVDDRRLLAPHLLPQAVRGFFVNYQDHRTPHFFERPAAAPTDGGRRILIDGRFDFIEHGIWYRRSLVVDHCDGLVLYWDVEHGSFYVCNPVTRWWERLPRCTGGYDWRWNRDTFLLFDPAVSKHYRVLMICREPAVKEEDDARRSMEWPPSRWRCHELSSRTGRWQEKVFVREGEAAGTVSDLLMDSLSYCMEPRWRFAAYWQEALYVHCHGEYVARMSLSDSTYRVIKSPIDRAECYNDVKSFLGRSEKGVYFAAIYRRQLRVWILNEALDQTEWILKHDRVLKPDDWWAVVGRGDYFQIKLDGPWVLDENEKSKTRDDVEWSSDDDDIIQTGDWNENTNEGYMYPDTFHVLGFHPYKEVVFLTTLSLAVAYHLNSSKVQFLGILSPKDHNYGVTDSFVYTPCLRNA</sequence>
<dbReference type="CDD" id="cd22157">
    <property type="entry name" value="F-box_AtFBW1-like"/>
    <property type="match status" value="1"/>
</dbReference>
<organism evidence="2 3">
    <name type="scientific">Eragrostis curvula</name>
    <name type="common">weeping love grass</name>
    <dbReference type="NCBI Taxonomy" id="38414"/>
    <lineage>
        <taxon>Eukaryota</taxon>
        <taxon>Viridiplantae</taxon>
        <taxon>Streptophyta</taxon>
        <taxon>Embryophyta</taxon>
        <taxon>Tracheophyta</taxon>
        <taxon>Spermatophyta</taxon>
        <taxon>Magnoliopsida</taxon>
        <taxon>Liliopsida</taxon>
        <taxon>Poales</taxon>
        <taxon>Poaceae</taxon>
        <taxon>PACMAD clade</taxon>
        <taxon>Chloridoideae</taxon>
        <taxon>Eragrostideae</taxon>
        <taxon>Eragrostidinae</taxon>
        <taxon>Eragrostis</taxon>
    </lineage>
</organism>
<dbReference type="Pfam" id="PF24750">
    <property type="entry name" value="b-prop_At3g26010-like"/>
    <property type="match status" value="1"/>
</dbReference>
<dbReference type="OrthoDB" id="608163at2759"/>
<dbReference type="Gene3D" id="1.20.1280.50">
    <property type="match status" value="1"/>
</dbReference>
<dbReference type="EMBL" id="RWGY01000013">
    <property type="protein sequence ID" value="TVU23639.1"/>
    <property type="molecule type" value="Genomic_DNA"/>
</dbReference>
<dbReference type="Gramene" id="TVU23639">
    <property type="protein sequence ID" value="TVU23639"/>
    <property type="gene ID" value="EJB05_26015"/>
</dbReference>
<dbReference type="SMART" id="SM00256">
    <property type="entry name" value="FBOX"/>
    <property type="match status" value="1"/>
</dbReference>
<evidence type="ECO:0000313" key="2">
    <source>
        <dbReference type="EMBL" id="TVU23639.1"/>
    </source>
</evidence>
<feature type="non-terminal residue" evidence="2">
    <location>
        <position position="1"/>
    </location>
</feature>